<dbReference type="OrthoDB" id="2757906at2759"/>
<accession>A0A2G8SGU7</accession>
<sequence length="264" mass="29714">MVHGLPNLKKLTCYSVHWIAPGGSHPEADFTKQPKWAAGKDTLPSFAPKLLELELSNIAMYGAKQLIWTRGPHLTWLALAIPVLSDLEEPADGSVIDLGSCTGLETLNLLLTSQFSINTHARFVTELLASWKPLHLNPVLQLSPECQSDTTRQDFAEALRGLGTITEAWLQTLEEPPPSGEIQDHQQVKYRLEVYMHESEAEIMWWLDHLESCFPTWMKLGRIELGMSMPRDEWADEEKSPRSEAVDLSEVEEVESDSLSKVKD</sequence>
<evidence type="ECO:0000313" key="3">
    <source>
        <dbReference type="Proteomes" id="UP000230002"/>
    </source>
</evidence>
<organism evidence="2 3">
    <name type="scientific">Ganoderma sinense ZZ0214-1</name>
    <dbReference type="NCBI Taxonomy" id="1077348"/>
    <lineage>
        <taxon>Eukaryota</taxon>
        <taxon>Fungi</taxon>
        <taxon>Dikarya</taxon>
        <taxon>Basidiomycota</taxon>
        <taxon>Agaricomycotina</taxon>
        <taxon>Agaricomycetes</taxon>
        <taxon>Polyporales</taxon>
        <taxon>Polyporaceae</taxon>
        <taxon>Ganoderma</taxon>
    </lineage>
</organism>
<keyword evidence="3" id="KW-1185">Reference proteome</keyword>
<gene>
    <name evidence="2" type="ORF">GSI_05101</name>
</gene>
<proteinExistence type="predicted"/>
<dbReference type="AlphaFoldDB" id="A0A2G8SGU7"/>
<dbReference type="EMBL" id="AYKW01000009">
    <property type="protein sequence ID" value="PIL32983.1"/>
    <property type="molecule type" value="Genomic_DNA"/>
</dbReference>
<evidence type="ECO:0000313" key="2">
    <source>
        <dbReference type="EMBL" id="PIL32983.1"/>
    </source>
</evidence>
<reference evidence="2 3" key="1">
    <citation type="journal article" date="2015" name="Sci. Rep.">
        <title>Chromosome-level genome map provides insights into diverse defense mechanisms in the medicinal fungus Ganoderma sinense.</title>
        <authorList>
            <person name="Zhu Y."/>
            <person name="Xu J."/>
            <person name="Sun C."/>
            <person name="Zhou S."/>
            <person name="Xu H."/>
            <person name="Nelson D.R."/>
            <person name="Qian J."/>
            <person name="Song J."/>
            <person name="Luo H."/>
            <person name="Xiang L."/>
            <person name="Li Y."/>
            <person name="Xu Z."/>
            <person name="Ji A."/>
            <person name="Wang L."/>
            <person name="Lu S."/>
            <person name="Hayward A."/>
            <person name="Sun W."/>
            <person name="Li X."/>
            <person name="Schwartz D.C."/>
            <person name="Wang Y."/>
            <person name="Chen S."/>
        </authorList>
    </citation>
    <scope>NUCLEOTIDE SEQUENCE [LARGE SCALE GENOMIC DNA]</scope>
    <source>
        <strain evidence="2 3">ZZ0214-1</strain>
    </source>
</reference>
<feature type="compositionally biased region" description="Acidic residues" evidence="1">
    <location>
        <begin position="247"/>
        <end position="256"/>
    </location>
</feature>
<protein>
    <submittedName>
        <fullName evidence="2">Uncharacterized protein</fullName>
    </submittedName>
</protein>
<evidence type="ECO:0000256" key="1">
    <source>
        <dbReference type="SAM" id="MobiDB-lite"/>
    </source>
</evidence>
<dbReference type="Proteomes" id="UP000230002">
    <property type="component" value="Unassembled WGS sequence"/>
</dbReference>
<feature type="region of interest" description="Disordered" evidence="1">
    <location>
        <begin position="232"/>
        <end position="264"/>
    </location>
</feature>
<feature type="compositionally biased region" description="Basic and acidic residues" evidence="1">
    <location>
        <begin position="232"/>
        <end position="245"/>
    </location>
</feature>
<comment type="caution">
    <text evidence="2">The sequence shown here is derived from an EMBL/GenBank/DDBJ whole genome shotgun (WGS) entry which is preliminary data.</text>
</comment>
<name>A0A2G8SGU7_9APHY</name>